<proteinExistence type="predicted"/>
<sequence>LAPHHWLPVEVMQHIFGLSATTFGKVFLPPNKSDLPPQLVLSHVCSAWRQLALGCGALWNDIVI</sequence>
<dbReference type="EMBL" id="KN818415">
    <property type="protein sequence ID" value="KIL56551.1"/>
    <property type="molecule type" value="Genomic_DNA"/>
</dbReference>
<dbReference type="OrthoDB" id="3268739at2759"/>
<evidence type="ECO:0000259" key="1">
    <source>
        <dbReference type="Pfam" id="PF12937"/>
    </source>
</evidence>
<dbReference type="Proteomes" id="UP000054549">
    <property type="component" value="Unassembled WGS sequence"/>
</dbReference>
<dbReference type="InterPro" id="IPR001810">
    <property type="entry name" value="F-box_dom"/>
</dbReference>
<dbReference type="HOGENOM" id="CLU_018544_6_1_1"/>
<reference evidence="2 3" key="1">
    <citation type="submission" date="2014-04" db="EMBL/GenBank/DDBJ databases">
        <title>Evolutionary Origins and Diversification of the Mycorrhizal Mutualists.</title>
        <authorList>
            <consortium name="DOE Joint Genome Institute"/>
            <consortium name="Mycorrhizal Genomics Consortium"/>
            <person name="Kohler A."/>
            <person name="Kuo A."/>
            <person name="Nagy L.G."/>
            <person name="Floudas D."/>
            <person name="Copeland A."/>
            <person name="Barry K.W."/>
            <person name="Cichocki N."/>
            <person name="Veneault-Fourrey C."/>
            <person name="LaButti K."/>
            <person name="Lindquist E.A."/>
            <person name="Lipzen A."/>
            <person name="Lundell T."/>
            <person name="Morin E."/>
            <person name="Murat C."/>
            <person name="Riley R."/>
            <person name="Ohm R."/>
            <person name="Sun H."/>
            <person name="Tunlid A."/>
            <person name="Henrissat B."/>
            <person name="Grigoriev I.V."/>
            <person name="Hibbett D.S."/>
            <person name="Martin F."/>
        </authorList>
    </citation>
    <scope>NUCLEOTIDE SEQUENCE [LARGE SCALE GENOMIC DNA]</scope>
    <source>
        <strain evidence="2 3">Koide BX008</strain>
    </source>
</reference>
<dbReference type="Pfam" id="PF12937">
    <property type="entry name" value="F-box-like"/>
    <property type="match status" value="1"/>
</dbReference>
<dbReference type="Gene3D" id="1.20.1280.50">
    <property type="match status" value="1"/>
</dbReference>
<feature type="domain" description="F-box" evidence="1">
    <location>
        <begin position="7"/>
        <end position="63"/>
    </location>
</feature>
<feature type="non-terminal residue" evidence="2">
    <location>
        <position position="1"/>
    </location>
</feature>
<gene>
    <name evidence="2" type="ORF">M378DRAFT_29213</name>
</gene>
<feature type="non-terminal residue" evidence="2">
    <location>
        <position position="64"/>
    </location>
</feature>
<evidence type="ECO:0000313" key="2">
    <source>
        <dbReference type="EMBL" id="KIL56551.1"/>
    </source>
</evidence>
<name>A0A0C2WIS5_AMAMK</name>
<organism evidence="2 3">
    <name type="scientific">Amanita muscaria (strain Koide BX008)</name>
    <dbReference type="NCBI Taxonomy" id="946122"/>
    <lineage>
        <taxon>Eukaryota</taxon>
        <taxon>Fungi</taxon>
        <taxon>Dikarya</taxon>
        <taxon>Basidiomycota</taxon>
        <taxon>Agaricomycotina</taxon>
        <taxon>Agaricomycetes</taxon>
        <taxon>Agaricomycetidae</taxon>
        <taxon>Agaricales</taxon>
        <taxon>Pluteineae</taxon>
        <taxon>Amanitaceae</taxon>
        <taxon>Amanita</taxon>
    </lineage>
</organism>
<accession>A0A0C2WIS5</accession>
<dbReference type="CDD" id="cd09917">
    <property type="entry name" value="F-box_SF"/>
    <property type="match status" value="1"/>
</dbReference>
<dbReference type="AlphaFoldDB" id="A0A0C2WIS5"/>
<keyword evidence="3" id="KW-1185">Reference proteome</keyword>
<protein>
    <recommendedName>
        <fullName evidence="1">F-box domain-containing protein</fullName>
    </recommendedName>
</protein>
<evidence type="ECO:0000313" key="3">
    <source>
        <dbReference type="Proteomes" id="UP000054549"/>
    </source>
</evidence>
<dbReference type="InParanoid" id="A0A0C2WIS5"/>